<comment type="caution">
    <text evidence="1">The sequence shown here is derived from an EMBL/GenBank/DDBJ whole genome shotgun (WGS) entry which is preliminary data.</text>
</comment>
<evidence type="ECO:0000313" key="1">
    <source>
        <dbReference type="EMBL" id="GBO37018.1"/>
    </source>
</evidence>
<dbReference type="Proteomes" id="UP000499080">
    <property type="component" value="Unassembled WGS sequence"/>
</dbReference>
<gene>
    <name evidence="1" type="ORF">AVEN_262813_1</name>
</gene>
<dbReference type="AlphaFoldDB" id="A0A4Y2WK02"/>
<evidence type="ECO:0000313" key="2">
    <source>
        <dbReference type="Proteomes" id="UP000499080"/>
    </source>
</evidence>
<reference evidence="1 2" key="1">
    <citation type="journal article" date="2019" name="Sci. Rep.">
        <title>Orb-weaving spider Araneus ventricosus genome elucidates the spidroin gene catalogue.</title>
        <authorList>
            <person name="Kono N."/>
            <person name="Nakamura H."/>
            <person name="Ohtoshi R."/>
            <person name="Moran D.A.P."/>
            <person name="Shinohara A."/>
            <person name="Yoshida Y."/>
            <person name="Fujiwara M."/>
            <person name="Mori M."/>
            <person name="Tomita M."/>
            <person name="Arakawa K."/>
        </authorList>
    </citation>
    <scope>NUCLEOTIDE SEQUENCE [LARGE SCALE GENOMIC DNA]</scope>
</reference>
<proteinExistence type="predicted"/>
<name>A0A4Y2WK02_ARAVE</name>
<dbReference type="EMBL" id="BGPR01061316">
    <property type="protein sequence ID" value="GBO37018.1"/>
    <property type="molecule type" value="Genomic_DNA"/>
</dbReference>
<protein>
    <submittedName>
        <fullName evidence="1">Uncharacterized protein</fullName>
    </submittedName>
</protein>
<accession>A0A4Y2WK02</accession>
<sequence>MSEKSWNFRTILSCTIEHTLSEKITVLESLFREREKLYGTAHLVRNARTDVADFTTQGNFGERTSVGTQPLTSTTGVSLSLRLQQQVGHIISCLELRHYMVFVINSPAPHSNQSVLNLVLGAASYNGDCYQLPSLTKQQSDANLVLGCVKLITTVVIRLLRLQQQVGHIISCLELRHAYNGRSKTWSRKGRGIFSFVLPLFHLALVADYEGNKNLSTCGGPSLAQGPQVSCGLEDTFVGEYTRKLRRDRSRWLRHGKHTFH</sequence>
<organism evidence="1 2">
    <name type="scientific">Araneus ventricosus</name>
    <name type="common">Orbweaver spider</name>
    <name type="synonym">Epeira ventricosa</name>
    <dbReference type="NCBI Taxonomy" id="182803"/>
    <lineage>
        <taxon>Eukaryota</taxon>
        <taxon>Metazoa</taxon>
        <taxon>Ecdysozoa</taxon>
        <taxon>Arthropoda</taxon>
        <taxon>Chelicerata</taxon>
        <taxon>Arachnida</taxon>
        <taxon>Araneae</taxon>
        <taxon>Araneomorphae</taxon>
        <taxon>Entelegynae</taxon>
        <taxon>Araneoidea</taxon>
        <taxon>Araneidae</taxon>
        <taxon>Araneus</taxon>
    </lineage>
</organism>
<keyword evidence="2" id="KW-1185">Reference proteome</keyword>